<dbReference type="EMBL" id="FNFH01000003">
    <property type="protein sequence ID" value="SDK20808.1"/>
    <property type="molecule type" value="Genomic_DNA"/>
</dbReference>
<feature type="binding site" evidence="1">
    <location>
        <position position="134"/>
    </location>
    <ligand>
        <name>substrate</name>
    </ligand>
</feature>
<dbReference type="GO" id="GO:0035516">
    <property type="term" value="F:broad specificity oxidative DNA demethylase activity"/>
    <property type="evidence" value="ECO:0007669"/>
    <property type="project" value="TreeGrafter"/>
</dbReference>
<dbReference type="InterPro" id="IPR032852">
    <property type="entry name" value="ALKBH2"/>
</dbReference>
<dbReference type="SUPFAM" id="SSF51197">
    <property type="entry name" value="Clavaminate synthase-like"/>
    <property type="match status" value="1"/>
</dbReference>
<evidence type="ECO:0000313" key="4">
    <source>
        <dbReference type="Proteomes" id="UP000199305"/>
    </source>
</evidence>
<dbReference type="InterPro" id="IPR037151">
    <property type="entry name" value="AlkB-like_sf"/>
</dbReference>
<feature type="binding site" evidence="1">
    <location>
        <position position="131"/>
    </location>
    <ligand>
        <name>2-oxoglutarate</name>
        <dbReference type="ChEBI" id="CHEBI:16810"/>
    </ligand>
</feature>
<evidence type="ECO:0000256" key="1">
    <source>
        <dbReference type="PIRSR" id="PIRSR632852-1"/>
    </source>
</evidence>
<gene>
    <name evidence="3" type="ORF">SAMN05216212_1813</name>
</gene>
<dbReference type="Pfam" id="PF13532">
    <property type="entry name" value="2OG-FeII_Oxy_2"/>
    <property type="match status" value="1"/>
</dbReference>
<evidence type="ECO:0000259" key="2">
    <source>
        <dbReference type="PROSITE" id="PS51471"/>
    </source>
</evidence>
<feature type="binding site" evidence="1">
    <location>
        <position position="200"/>
    </location>
    <ligand>
        <name>2-oxoglutarate</name>
        <dbReference type="ChEBI" id="CHEBI:16810"/>
    </ligand>
</feature>
<keyword evidence="3" id="KW-0223">Dioxygenase</keyword>
<feature type="binding site" evidence="1">
    <location>
        <position position="121"/>
    </location>
    <ligand>
        <name>2-oxoglutarate</name>
        <dbReference type="ChEBI" id="CHEBI:16810"/>
    </ligand>
</feature>
<dbReference type="InterPro" id="IPR027450">
    <property type="entry name" value="AlkB-like"/>
</dbReference>
<feature type="domain" description="Fe2OG dioxygenase" evidence="2">
    <location>
        <begin position="112"/>
        <end position="209"/>
    </location>
</feature>
<feature type="binding site" evidence="1">
    <location>
        <position position="204"/>
    </location>
    <ligand>
        <name>2-oxoglutarate</name>
        <dbReference type="ChEBI" id="CHEBI:16810"/>
    </ligand>
</feature>
<feature type="binding site" evidence="1">
    <location>
        <position position="206"/>
    </location>
    <ligand>
        <name>2-oxoglutarate</name>
        <dbReference type="ChEBI" id="CHEBI:16810"/>
    </ligand>
</feature>
<sequence length="210" mass="23605">MDEAAFQARAEALAANVADQEWVDLSPGSALLVPDWLRPGEDLALMQSLFTRLSWEQPSIRMFGRSHPIPRRHAFVADPGITYRWSGLAQVGQPWPVELFRIRQRLAKAGFCFNSVLANHYRGGEDSMGWHADDERELGDHPVIATLSLGEPRRLSFKRRSGEGRLALSLGKGSLLLTSGAVQHHWLHQVAKSRRQLGERVSLTFRMFPS</sequence>
<organism evidence="3 4">
    <name type="scientific">Microbulbifer yueqingensis</name>
    <dbReference type="NCBI Taxonomy" id="658219"/>
    <lineage>
        <taxon>Bacteria</taxon>
        <taxon>Pseudomonadati</taxon>
        <taxon>Pseudomonadota</taxon>
        <taxon>Gammaproteobacteria</taxon>
        <taxon>Cellvibrionales</taxon>
        <taxon>Microbulbiferaceae</taxon>
        <taxon>Microbulbifer</taxon>
    </lineage>
</organism>
<accession>A0A1G9A0C7</accession>
<name>A0A1G9A0C7_9GAMM</name>
<evidence type="ECO:0000313" key="3">
    <source>
        <dbReference type="EMBL" id="SDK20808.1"/>
    </source>
</evidence>
<dbReference type="STRING" id="658219.SAMN05216212_1813"/>
<dbReference type="AlphaFoldDB" id="A0A1G9A0C7"/>
<reference evidence="4" key="1">
    <citation type="submission" date="2016-10" db="EMBL/GenBank/DDBJ databases">
        <authorList>
            <person name="Varghese N."/>
            <person name="Submissions S."/>
        </authorList>
    </citation>
    <scope>NUCLEOTIDE SEQUENCE [LARGE SCALE GENOMIC DNA]</scope>
    <source>
        <strain evidence="4">CGMCC 1.10658</strain>
    </source>
</reference>
<feature type="binding site" evidence="1">
    <location>
        <position position="188"/>
    </location>
    <ligand>
        <name>2-oxoglutarate</name>
        <dbReference type="ChEBI" id="CHEBI:16810"/>
    </ligand>
</feature>
<protein>
    <submittedName>
        <fullName evidence="3">DNA-N1-methyladenine dioxygenase</fullName>
    </submittedName>
</protein>
<dbReference type="GO" id="GO:0008198">
    <property type="term" value="F:ferrous iron binding"/>
    <property type="evidence" value="ECO:0007669"/>
    <property type="project" value="TreeGrafter"/>
</dbReference>
<dbReference type="GO" id="GO:0006307">
    <property type="term" value="P:DNA alkylation repair"/>
    <property type="evidence" value="ECO:0007669"/>
    <property type="project" value="TreeGrafter"/>
</dbReference>
<feature type="binding site" evidence="1">
    <location>
        <begin position="63"/>
        <end position="65"/>
    </location>
    <ligand>
        <name>substrate</name>
    </ligand>
</feature>
<dbReference type="PROSITE" id="PS51471">
    <property type="entry name" value="FE2OG_OXY"/>
    <property type="match status" value="1"/>
</dbReference>
<feature type="binding site" evidence="1">
    <location>
        <position position="119"/>
    </location>
    <ligand>
        <name>2-oxoglutarate</name>
        <dbReference type="ChEBI" id="CHEBI:16810"/>
    </ligand>
</feature>
<dbReference type="PANTHER" id="PTHR31573:SF1">
    <property type="entry name" value="DNA OXIDATIVE DEMETHYLASE ALKBH2"/>
    <property type="match status" value="1"/>
</dbReference>
<dbReference type="Proteomes" id="UP000199305">
    <property type="component" value="Unassembled WGS sequence"/>
</dbReference>
<proteinExistence type="predicted"/>
<dbReference type="Gene3D" id="2.60.120.590">
    <property type="entry name" value="Alpha-ketoglutarate-dependent dioxygenase AlkB-like"/>
    <property type="match status" value="1"/>
</dbReference>
<dbReference type="RefSeq" id="WP_175453067.1">
    <property type="nucleotide sequence ID" value="NZ_FNFH01000003.1"/>
</dbReference>
<dbReference type="PANTHER" id="PTHR31573">
    <property type="entry name" value="ALPHA-KETOGLUTARATE-DEPENDENT DIOXYGENASE ALKB HOMOLOG 2"/>
    <property type="match status" value="1"/>
</dbReference>
<dbReference type="InterPro" id="IPR005123">
    <property type="entry name" value="Oxoglu/Fe-dep_dioxygenase_dom"/>
</dbReference>
<keyword evidence="3" id="KW-0560">Oxidoreductase</keyword>
<keyword evidence="4" id="KW-1185">Reference proteome</keyword>
<dbReference type="GO" id="GO:0051747">
    <property type="term" value="F:cytosine C-5 DNA demethylase activity"/>
    <property type="evidence" value="ECO:0007669"/>
    <property type="project" value="TreeGrafter"/>
</dbReference>